<dbReference type="FunFam" id="3.30.70.360:FF:000001">
    <property type="entry name" value="N-acetyldiaminopimelate deacetylase"/>
    <property type="match status" value="1"/>
</dbReference>
<dbReference type="PANTHER" id="PTHR11014:SF62">
    <property type="entry name" value="IAA-AMINO ACID HYDROLASE ILR1-LIKE 6"/>
    <property type="match status" value="1"/>
</dbReference>
<dbReference type="GO" id="GO:0016787">
    <property type="term" value="F:hydrolase activity"/>
    <property type="evidence" value="ECO:0007669"/>
    <property type="project" value="UniProtKB-KW"/>
</dbReference>
<dbReference type="Proteomes" id="UP000623129">
    <property type="component" value="Unassembled WGS sequence"/>
</dbReference>
<dbReference type="SUPFAM" id="SSF53187">
    <property type="entry name" value="Zn-dependent exopeptidases"/>
    <property type="match status" value="1"/>
</dbReference>
<keyword evidence="8" id="KW-1185">Reference proteome</keyword>
<dbReference type="Gene3D" id="3.30.70.360">
    <property type="match status" value="1"/>
</dbReference>
<dbReference type="AlphaFoldDB" id="A0A833QIY8"/>
<comment type="caution">
    <text evidence="7">The sequence shown here is derived from an EMBL/GenBank/DDBJ whole genome shotgun (WGS) entry which is preliminary data.</text>
</comment>
<comment type="function">
    <text evidence="1">Hydrolyzes certain amino acid conjugates of the plant growth regulator indole-3-acetic acid (IAA).</text>
</comment>
<evidence type="ECO:0000256" key="1">
    <source>
        <dbReference type="ARBA" id="ARBA00003007"/>
    </source>
</evidence>
<dbReference type="NCBIfam" id="TIGR01891">
    <property type="entry name" value="amidohydrolases"/>
    <property type="match status" value="1"/>
</dbReference>
<dbReference type="Gene3D" id="3.40.630.10">
    <property type="entry name" value="Zn peptidases"/>
    <property type="match status" value="1"/>
</dbReference>
<feature type="signal peptide" evidence="6">
    <location>
        <begin position="1"/>
        <end position="19"/>
    </location>
</feature>
<sequence length="457" mass="49896">MSIALLLPLALLLSSCSYSTSLSHFDEDIPLSQPLLSPFPPPPYKVNTTCITTTSSVTKNGWKEEILQTAKSEEAVKWVKAARRSIHEYPELAYEEIKTSRLVRDRLDEIGVGYRYPLARTGVVATIGTGRPPIVALRADMDALPIQELVEWKYKSKVEGKMHACGHDAHVAMLLGAARILKAREHLLKGTVKLLFQPAEEAGIGAKRMIEDGALKGVEAIFAAHVSSQEQSSVIGSRPGPLLAGCGFFKAVIQVANPDLRKVGTILAASTVVISLQNLVSREADPLDSQVVSVGMVNATDLHGMIPESVILGGTFRAFSNNSFYQLRQRIEEVIVTQSKVYGCEASVDFFEDESFYPPTANDKFMYEQVKNVAVDLLGPGNYNEAPPVMGSEDFTFYSQVIPSAFYYIGVKNENVGSVHLGHSPYFMIDEDVLPVGAAFHAAIAERYLAENKRAGS</sequence>
<feature type="binding site" evidence="5">
    <location>
        <position position="423"/>
    </location>
    <ligand>
        <name>Mn(2+)</name>
        <dbReference type="ChEBI" id="CHEBI:29035"/>
        <label>2</label>
    </ligand>
</feature>
<dbReference type="InterPro" id="IPR036264">
    <property type="entry name" value="Bact_exopeptidase_dim_dom"/>
</dbReference>
<evidence type="ECO:0000256" key="3">
    <source>
        <dbReference type="ARBA" id="ARBA00022729"/>
    </source>
</evidence>
<comment type="cofactor">
    <cofactor evidence="5">
        <name>Mn(2+)</name>
        <dbReference type="ChEBI" id="CHEBI:29035"/>
    </cofactor>
    <text evidence="5">The Mn(2+) ion enhances activity.</text>
</comment>
<reference evidence="7" key="1">
    <citation type="submission" date="2020-01" db="EMBL/GenBank/DDBJ databases">
        <title>Genome sequence of Kobresia littledalei, the first chromosome-level genome in the family Cyperaceae.</title>
        <authorList>
            <person name="Qu G."/>
        </authorList>
    </citation>
    <scope>NUCLEOTIDE SEQUENCE</scope>
    <source>
        <strain evidence="7">C.B.Clarke</strain>
        <tissue evidence="7">Leaf</tissue>
    </source>
</reference>
<evidence type="ECO:0000256" key="5">
    <source>
        <dbReference type="PIRSR" id="PIRSR005962-1"/>
    </source>
</evidence>
<evidence type="ECO:0000256" key="2">
    <source>
        <dbReference type="ARBA" id="ARBA00006153"/>
    </source>
</evidence>
<feature type="binding site" evidence="5">
    <location>
        <position position="201"/>
    </location>
    <ligand>
        <name>Mn(2+)</name>
        <dbReference type="ChEBI" id="CHEBI:29035"/>
        <label>2</label>
    </ligand>
</feature>
<keyword evidence="3 6" id="KW-0732">Signal</keyword>
<comment type="similarity">
    <text evidence="2">Belongs to the peptidase M20 family.</text>
</comment>
<dbReference type="CDD" id="cd08017">
    <property type="entry name" value="M20_IAA_Hyd"/>
    <property type="match status" value="1"/>
</dbReference>
<evidence type="ECO:0000256" key="6">
    <source>
        <dbReference type="SAM" id="SignalP"/>
    </source>
</evidence>
<feature type="binding site" evidence="5">
    <location>
        <position position="167"/>
    </location>
    <ligand>
        <name>Mn(2+)</name>
        <dbReference type="ChEBI" id="CHEBI:29035"/>
        <label>2</label>
    </ligand>
</feature>
<keyword evidence="5" id="KW-0479">Metal-binding</keyword>
<evidence type="ECO:0000256" key="4">
    <source>
        <dbReference type="ARBA" id="ARBA00022801"/>
    </source>
</evidence>
<dbReference type="EMBL" id="SWLB01000017">
    <property type="protein sequence ID" value="KAF3327475.1"/>
    <property type="molecule type" value="Genomic_DNA"/>
</dbReference>
<feature type="binding site" evidence="5">
    <location>
        <position position="165"/>
    </location>
    <ligand>
        <name>Mn(2+)</name>
        <dbReference type="ChEBI" id="CHEBI:29035"/>
        <label>2</label>
    </ligand>
</feature>
<dbReference type="SUPFAM" id="SSF55031">
    <property type="entry name" value="Bacterial exopeptidase dimerisation domain"/>
    <property type="match status" value="1"/>
</dbReference>
<organism evidence="7 8">
    <name type="scientific">Carex littledalei</name>
    <dbReference type="NCBI Taxonomy" id="544730"/>
    <lineage>
        <taxon>Eukaryota</taxon>
        <taxon>Viridiplantae</taxon>
        <taxon>Streptophyta</taxon>
        <taxon>Embryophyta</taxon>
        <taxon>Tracheophyta</taxon>
        <taxon>Spermatophyta</taxon>
        <taxon>Magnoliopsida</taxon>
        <taxon>Liliopsida</taxon>
        <taxon>Poales</taxon>
        <taxon>Cyperaceae</taxon>
        <taxon>Cyperoideae</taxon>
        <taxon>Cariceae</taxon>
        <taxon>Carex</taxon>
        <taxon>Carex subgen. Euthyceras</taxon>
    </lineage>
</organism>
<dbReference type="PIRSF" id="PIRSF005962">
    <property type="entry name" value="Pept_M20D_amidohydro"/>
    <property type="match status" value="1"/>
</dbReference>
<dbReference type="OrthoDB" id="6119954at2759"/>
<keyword evidence="5" id="KW-0464">Manganese</keyword>
<feature type="binding site" evidence="5">
    <location>
        <position position="225"/>
    </location>
    <ligand>
        <name>Mn(2+)</name>
        <dbReference type="ChEBI" id="CHEBI:29035"/>
        <label>2</label>
    </ligand>
</feature>
<dbReference type="GO" id="GO:0009694">
    <property type="term" value="P:jasmonic acid metabolic process"/>
    <property type="evidence" value="ECO:0007669"/>
    <property type="project" value="TreeGrafter"/>
</dbReference>
<gene>
    <name evidence="7" type="ORF">FCM35_KLT07593</name>
</gene>
<keyword evidence="4 7" id="KW-0378">Hydrolase</keyword>
<name>A0A833QIY8_9POAL</name>
<dbReference type="PANTHER" id="PTHR11014">
    <property type="entry name" value="PEPTIDASE M20 FAMILY MEMBER"/>
    <property type="match status" value="1"/>
</dbReference>
<dbReference type="GO" id="GO:0046872">
    <property type="term" value="F:metal ion binding"/>
    <property type="evidence" value="ECO:0007669"/>
    <property type="project" value="UniProtKB-KW"/>
</dbReference>
<evidence type="ECO:0000313" key="7">
    <source>
        <dbReference type="EMBL" id="KAF3327475.1"/>
    </source>
</evidence>
<proteinExistence type="inferred from homology"/>
<feature type="chain" id="PRO_5032883837" evidence="6">
    <location>
        <begin position="20"/>
        <end position="457"/>
    </location>
</feature>
<dbReference type="InterPro" id="IPR017439">
    <property type="entry name" value="Amidohydrolase"/>
</dbReference>
<dbReference type="Pfam" id="PF01546">
    <property type="entry name" value="Peptidase_M20"/>
    <property type="match status" value="1"/>
</dbReference>
<evidence type="ECO:0000313" key="8">
    <source>
        <dbReference type="Proteomes" id="UP000623129"/>
    </source>
</evidence>
<accession>A0A833QIY8</accession>
<dbReference type="GO" id="GO:0009850">
    <property type="term" value="P:auxin metabolic process"/>
    <property type="evidence" value="ECO:0007669"/>
    <property type="project" value="InterPro"/>
</dbReference>
<dbReference type="InterPro" id="IPR044757">
    <property type="entry name" value="ILR1-like_Hyd"/>
</dbReference>
<protein>
    <submittedName>
        <fullName evidence="7">IAA-amino acid hydrolase ILR1-like 6</fullName>
    </submittedName>
</protein>
<dbReference type="InterPro" id="IPR002933">
    <property type="entry name" value="Peptidase_M20"/>
</dbReference>